<reference evidence="3" key="1">
    <citation type="journal article" date="2015" name="MBio">
        <title>Genome-Resolved Metagenomic Analysis Reveals Roles for Candidate Phyla and Other Microbial Community Members in Biogeochemical Transformations in Oil Reservoirs.</title>
        <authorList>
            <person name="Hu P."/>
            <person name="Tom L."/>
            <person name="Singh A."/>
            <person name="Thomas B.C."/>
            <person name="Baker B.J."/>
            <person name="Piceno Y.M."/>
            <person name="Andersen G.L."/>
            <person name="Banfield J.F."/>
        </authorList>
    </citation>
    <scope>NUCLEOTIDE SEQUENCE [LARGE SCALE GENOMIC DNA]</scope>
</reference>
<feature type="domain" description="DUF4301" evidence="1">
    <location>
        <begin position="1"/>
        <end position="498"/>
    </location>
</feature>
<feature type="non-terminal residue" evidence="2">
    <location>
        <position position="1"/>
    </location>
</feature>
<dbReference type="InterPro" id="IPR025393">
    <property type="entry name" value="DUF4301"/>
</dbReference>
<accession>A0A101HJV0</accession>
<evidence type="ECO:0000313" key="3">
    <source>
        <dbReference type="Proteomes" id="UP000053860"/>
    </source>
</evidence>
<dbReference type="Proteomes" id="UP000053860">
    <property type="component" value="Unassembled WGS sequence"/>
</dbReference>
<dbReference type="PATRIC" id="fig|294710.3.peg.729"/>
<dbReference type="InterPro" id="IPR029044">
    <property type="entry name" value="Nucleotide-diphossugar_trans"/>
</dbReference>
<evidence type="ECO:0000259" key="1">
    <source>
        <dbReference type="Pfam" id="PF14134"/>
    </source>
</evidence>
<organism evidence="2 3">
    <name type="scientific">Proteiniphilum acetatigenes</name>
    <dbReference type="NCBI Taxonomy" id="294710"/>
    <lineage>
        <taxon>Bacteria</taxon>
        <taxon>Pseudomonadati</taxon>
        <taxon>Bacteroidota</taxon>
        <taxon>Bacteroidia</taxon>
        <taxon>Bacteroidales</taxon>
        <taxon>Dysgonomonadaceae</taxon>
        <taxon>Proteiniphilum</taxon>
    </lineage>
</organism>
<protein>
    <recommendedName>
        <fullName evidence="1">DUF4301 domain-containing protein</fullName>
    </recommendedName>
</protein>
<sequence>EQLREKGITQDQLSRQLRFFSTGFPFLQIVAPASHFRGIMKVDEQQEQAYLKRWEAYLDGDKRITKFVPASGAASRMFKDLYAFLDADYDLPTTPFEKKFFSNLHLFAFAVSLDEACQDLYGKNASALCGEGRYKEVVAALLQPEGLNYGNLPKGLLLFHSYSEGNRTAVGEHLHEGALYARRADGLVEVHFTVSEEHKELFELLVAARKLSYEIKLGVRFAVSYSIQKPSTDTLAVDMENKPFRNEDGSLLFRPGGHGALIENLNDIDSDIIFIKNIDNVVPDRLKAEEAHYKKLLAGVLVTMQQRAFSYLERLDSGRVTSAELDEMLAFTENELCITHNETFETDDLLKAYLRRKLNRPFRVCGMVKNQGEPGGGPFIVINSDGTASLQILESSQINRNDPRAMDAFRNGSHFNPVDLVCGVKCYQGDKFDLTKFVDPNTGFISHKFKNGKELKALELPGLWNGAMSDWNTLFVEVPVSTFNPVKTVNDLLRPEHQQKG</sequence>
<name>A0A101HJV0_9BACT</name>
<proteinExistence type="predicted"/>
<gene>
    <name evidence="2" type="ORF">XD92_0481</name>
</gene>
<dbReference type="Pfam" id="PF14134">
    <property type="entry name" value="DUF4301"/>
    <property type="match status" value="1"/>
</dbReference>
<comment type="caution">
    <text evidence="2">The sequence shown here is derived from an EMBL/GenBank/DDBJ whole genome shotgun (WGS) entry which is preliminary data.</text>
</comment>
<dbReference type="SUPFAM" id="SSF53448">
    <property type="entry name" value="Nucleotide-diphospho-sugar transferases"/>
    <property type="match status" value="1"/>
</dbReference>
<evidence type="ECO:0000313" key="2">
    <source>
        <dbReference type="EMBL" id="KUK78171.1"/>
    </source>
</evidence>
<dbReference type="EMBL" id="LGGN01000064">
    <property type="protein sequence ID" value="KUK78171.1"/>
    <property type="molecule type" value="Genomic_DNA"/>
</dbReference>
<dbReference type="STRING" id="1123008.GCA_000380985_01280"/>
<dbReference type="AlphaFoldDB" id="A0A101HJV0"/>